<dbReference type="InterPro" id="IPR055181">
    <property type="entry name" value="FGAR-AT_PurM_N-like"/>
</dbReference>
<feature type="signal peptide" evidence="1">
    <location>
        <begin position="1"/>
        <end position="16"/>
    </location>
</feature>
<comment type="caution">
    <text evidence="3">The sequence shown here is derived from an EMBL/GenBank/DDBJ whole genome shotgun (WGS) entry which is preliminary data.</text>
</comment>
<dbReference type="PANTHER" id="PTHR10099">
    <property type="entry name" value="PHOSPHORIBOSYLFORMYLGLYCINAMIDINE SYNTHASE"/>
    <property type="match status" value="1"/>
</dbReference>
<evidence type="ECO:0000313" key="3">
    <source>
        <dbReference type="EMBL" id="GAA0183567.1"/>
    </source>
</evidence>
<dbReference type="Pfam" id="PF22689">
    <property type="entry name" value="FGAR-AT_PurM_N-like"/>
    <property type="match status" value="1"/>
</dbReference>
<name>A0AAV3RT40_LITER</name>
<dbReference type="SUPFAM" id="SSF55326">
    <property type="entry name" value="PurM N-terminal domain-like"/>
    <property type="match status" value="1"/>
</dbReference>
<organism evidence="3 4">
    <name type="scientific">Lithospermum erythrorhizon</name>
    <name type="common">Purple gromwell</name>
    <name type="synonym">Lithospermum officinale var. erythrorhizon</name>
    <dbReference type="NCBI Taxonomy" id="34254"/>
    <lineage>
        <taxon>Eukaryota</taxon>
        <taxon>Viridiplantae</taxon>
        <taxon>Streptophyta</taxon>
        <taxon>Embryophyta</taxon>
        <taxon>Tracheophyta</taxon>
        <taxon>Spermatophyta</taxon>
        <taxon>Magnoliopsida</taxon>
        <taxon>eudicotyledons</taxon>
        <taxon>Gunneridae</taxon>
        <taxon>Pentapetalae</taxon>
        <taxon>asterids</taxon>
        <taxon>lamiids</taxon>
        <taxon>Boraginales</taxon>
        <taxon>Boraginaceae</taxon>
        <taxon>Boraginoideae</taxon>
        <taxon>Lithospermeae</taxon>
        <taxon>Lithospermum</taxon>
    </lineage>
</organism>
<keyword evidence="4" id="KW-1185">Reference proteome</keyword>
<evidence type="ECO:0000259" key="2">
    <source>
        <dbReference type="Pfam" id="PF22689"/>
    </source>
</evidence>
<keyword evidence="1" id="KW-0732">Signal</keyword>
<reference evidence="3 4" key="1">
    <citation type="submission" date="2024-01" db="EMBL/GenBank/DDBJ databases">
        <title>The complete chloroplast genome sequence of Lithospermum erythrorhizon: insights into the phylogenetic relationship among Boraginaceae species and the maternal lineages of purple gromwells.</title>
        <authorList>
            <person name="Okada T."/>
            <person name="Watanabe K."/>
        </authorList>
    </citation>
    <scope>NUCLEOTIDE SEQUENCE [LARGE SCALE GENOMIC DNA]</scope>
</reference>
<evidence type="ECO:0000313" key="4">
    <source>
        <dbReference type="Proteomes" id="UP001454036"/>
    </source>
</evidence>
<sequence length="102" mass="11341">MAWLAVGEALTNLVWAKVTSHSDVMANGNWIYATKMDGEGAAIERGMKKRYEPLWYFSFTPTLTNEKYLKASLKPKVAVIREEGSNGERKMAAGFHAAGFEP</sequence>
<dbReference type="EMBL" id="BAABME010029374">
    <property type="protein sequence ID" value="GAA0183567.1"/>
    <property type="molecule type" value="Genomic_DNA"/>
</dbReference>
<dbReference type="AlphaFoldDB" id="A0AAV3RT40"/>
<feature type="domain" description="FGAR-AT PurM N-terminal-like" evidence="2">
    <location>
        <begin position="2"/>
        <end position="44"/>
    </location>
</feature>
<dbReference type="Proteomes" id="UP001454036">
    <property type="component" value="Unassembled WGS sequence"/>
</dbReference>
<dbReference type="PANTHER" id="PTHR10099:SF1">
    <property type="entry name" value="PHOSPHORIBOSYLFORMYLGLYCINAMIDINE SYNTHASE"/>
    <property type="match status" value="1"/>
</dbReference>
<accession>A0AAV3RT40</accession>
<dbReference type="Gene3D" id="3.40.50.880">
    <property type="match status" value="1"/>
</dbReference>
<dbReference type="GO" id="GO:0004642">
    <property type="term" value="F:phosphoribosylformylglycinamidine synthase activity"/>
    <property type="evidence" value="ECO:0007669"/>
    <property type="project" value="TreeGrafter"/>
</dbReference>
<protein>
    <recommendedName>
        <fullName evidence="2">FGAR-AT PurM N-terminal-like domain-containing protein</fullName>
    </recommendedName>
</protein>
<evidence type="ECO:0000256" key="1">
    <source>
        <dbReference type="SAM" id="SignalP"/>
    </source>
</evidence>
<dbReference type="GO" id="GO:0006164">
    <property type="term" value="P:purine nucleotide biosynthetic process"/>
    <property type="evidence" value="ECO:0007669"/>
    <property type="project" value="TreeGrafter"/>
</dbReference>
<feature type="chain" id="PRO_5043808539" description="FGAR-AT PurM N-terminal-like domain-containing protein" evidence="1">
    <location>
        <begin position="17"/>
        <end position="102"/>
    </location>
</feature>
<dbReference type="GO" id="GO:0005737">
    <property type="term" value="C:cytoplasm"/>
    <property type="evidence" value="ECO:0007669"/>
    <property type="project" value="TreeGrafter"/>
</dbReference>
<proteinExistence type="predicted"/>
<gene>
    <name evidence="3" type="ORF">LIER_42429</name>
</gene>
<dbReference type="InterPro" id="IPR029062">
    <property type="entry name" value="Class_I_gatase-like"/>
</dbReference>
<dbReference type="InterPro" id="IPR036921">
    <property type="entry name" value="PurM-like_N_sf"/>
</dbReference>